<organism evidence="1 2">
    <name type="scientific">Amycolatopsis saalfeldensis</name>
    <dbReference type="NCBI Taxonomy" id="394193"/>
    <lineage>
        <taxon>Bacteria</taxon>
        <taxon>Bacillati</taxon>
        <taxon>Actinomycetota</taxon>
        <taxon>Actinomycetes</taxon>
        <taxon>Pseudonocardiales</taxon>
        <taxon>Pseudonocardiaceae</taxon>
        <taxon>Amycolatopsis</taxon>
    </lineage>
</organism>
<dbReference type="EMBL" id="FOEF01000010">
    <property type="protein sequence ID" value="SEP46171.1"/>
    <property type="molecule type" value="Genomic_DNA"/>
</dbReference>
<gene>
    <name evidence="1" type="ORF">SAMN04489732_110193</name>
</gene>
<dbReference type="Proteomes" id="UP000198582">
    <property type="component" value="Unassembled WGS sequence"/>
</dbReference>
<dbReference type="InterPro" id="IPR008979">
    <property type="entry name" value="Galactose-bd-like_sf"/>
</dbReference>
<keyword evidence="2" id="KW-1185">Reference proteome</keyword>
<evidence type="ECO:0000313" key="2">
    <source>
        <dbReference type="Proteomes" id="UP000198582"/>
    </source>
</evidence>
<evidence type="ECO:0008006" key="3">
    <source>
        <dbReference type="Google" id="ProtNLM"/>
    </source>
</evidence>
<dbReference type="InterPro" id="IPR029062">
    <property type="entry name" value="Class_I_gatase-like"/>
</dbReference>
<accession>A0A1H8Y2E8</accession>
<dbReference type="STRING" id="394193.SAMN04489732_110193"/>
<dbReference type="PANTHER" id="PTHR36848:SF2">
    <property type="entry name" value="SECRETED PROTEIN"/>
    <property type="match status" value="1"/>
</dbReference>
<evidence type="ECO:0000313" key="1">
    <source>
        <dbReference type="EMBL" id="SEP46171.1"/>
    </source>
</evidence>
<dbReference type="Gene3D" id="2.60.120.260">
    <property type="entry name" value="Galactose-binding domain-like"/>
    <property type="match status" value="2"/>
</dbReference>
<sequence>MSADELLHRFLDPGPEYSPLPIWWWSGAPVTGERLRRQMEQLVAQGVRQALVMCLAPTGPMFGSVADDPPFLSPQWLELLGQACADAEGLGFRLWMYDQIGFSGANFQGRLTAGNPEYAGLALRRGAGGVEVAVSGFDYFGVEACAALLDQVHGTLERHVGRWFGSVIPGFFQDELPAMPTWGRDFAETFAEHHGYELPLTSLFEGEDEESARHRRDYHAHRARLARRAFFDPLDAWFAERGLICGFDQPTPAREGDPVGGVQVYGDYLGTHSGFGAPGSDHWGDPKVHSSLAHAHGRPRTWIEAFHSSGWGGTLEETYDWLAPFLRRGANLYDPHAVYYSTAGGWWEWAPPSTCWRQPYWPSYHQFATAVTRLCSVLTAGEHVCDTILLSPTSTAQAYLTLDGPLPPAERAAACYHELNGVSTWFAERRGVLERAGIDHDTLDEATIAGGSVVHNGLKIGRETYRSVVLPEVTVVDPAAAAKLAEFASGGGRVVCVGTAMVPGAVVVERAAEVPAALAAGDVQADAPFLLRRHGDTYVLLLTAHDDTTGTLAPIVRLADENWAVEGFPWEEYWRQLREDGYDFVPPGDRVAHVRTRGLPGRAQRWDPRTGRRVDLSIQDGAFTVPFSDGPISLVVLGDDLPPADTRPLGPGTAAVELPGPWTALAESTLDNSDGDLAAASRTCTLPLEVWRFEHDSGPVTATYGPFAEVRDGDWRPAVWSLSRGLYKDPMHNDTLGPKGYVPEEFLDWRHVEAGGRVAVRTHLALPDRDGLFLAVGSGAARRVVVDGAELPIPGDGYQSFSPLPPETAGRTVPIEIEFTALEDGALRASFAVVADVEAYRRPEWLVGEELSCSFRLDGLPGDTVVQVASEGACSVLVNGTEIGKQGDFNPYPGHREIRVHPYDVREFLRTGENTVVLKLTGDAAAAFDAPGLGLISGSQWTARGIRRAHPRDPRFLCAGPRPHPLPGAYWLEPAAAQGNAVVAVVPDLAPGGARLEHLTFPAPLGTTAFSVPTGLDFVARVGESSHKPVDGVVRLPGPLAAGTPIRLEFTAVDGRRGGALLDGAVTLEVAEAATSLVSWEELGLRALGGHVRYRTTFTAPSGRVVLDLGEVRGTAEVRVNGTLVDRLVWGPWRTEVTDALRGGENELEVVVRGTLAGYLDDASPTTAVAAGQVRTGLFGPVRIVAS</sequence>
<dbReference type="OrthoDB" id="9761519at2"/>
<dbReference type="PANTHER" id="PTHR36848">
    <property type="entry name" value="DNA-BINDING PROTEIN (PUTATIVE SECRETED PROTEIN)-RELATED"/>
    <property type="match status" value="1"/>
</dbReference>
<dbReference type="RefSeq" id="WP_091619566.1">
    <property type="nucleotide sequence ID" value="NZ_FOEF01000010.1"/>
</dbReference>
<reference evidence="1 2" key="1">
    <citation type="submission" date="2016-10" db="EMBL/GenBank/DDBJ databases">
        <authorList>
            <person name="de Groot N.N."/>
        </authorList>
    </citation>
    <scope>NUCLEOTIDE SEQUENCE [LARGE SCALE GENOMIC DNA]</scope>
    <source>
        <strain evidence="1 2">DSM 44993</strain>
    </source>
</reference>
<dbReference type="SUPFAM" id="SSF49785">
    <property type="entry name" value="Galactose-binding domain-like"/>
    <property type="match status" value="1"/>
</dbReference>
<name>A0A1H8Y2E8_9PSEU</name>
<dbReference type="InterPro" id="IPR053161">
    <property type="entry name" value="Ulvan_degrading_GH"/>
</dbReference>
<proteinExistence type="predicted"/>
<protein>
    <recommendedName>
        <fullName evidence="3">Alpha-L-rhamnosidase</fullName>
    </recommendedName>
</protein>
<dbReference type="Gene3D" id="3.40.50.880">
    <property type="match status" value="1"/>
</dbReference>
<dbReference type="AlphaFoldDB" id="A0A1H8Y2E8"/>